<organism evidence="9 10">
    <name type="scientific">Phaeocystidibacter luteus</name>
    <dbReference type="NCBI Taxonomy" id="911197"/>
    <lineage>
        <taxon>Bacteria</taxon>
        <taxon>Pseudomonadati</taxon>
        <taxon>Bacteroidota</taxon>
        <taxon>Flavobacteriia</taxon>
        <taxon>Flavobacteriales</taxon>
        <taxon>Phaeocystidibacteraceae</taxon>
        <taxon>Phaeocystidibacter</taxon>
    </lineage>
</organism>
<dbReference type="OrthoDB" id="9800680at2"/>
<comment type="subunit">
    <text evidence="8">Homodimer.</text>
</comment>
<dbReference type="NCBIfam" id="TIGR01221">
    <property type="entry name" value="rmlC"/>
    <property type="match status" value="1"/>
</dbReference>
<evidence type="ECO:0000313" key="10">
    <source>
        <dbReference type="Proteomes" id="UP000468650"/>
    </source>
</evidence>
<dbReference type="CDD" id="cd00438">
    <property type="entry name" value="cupin_RmlC"/>
    <property type="match status" value="1"/>
</dbReference>
<dbReference type="GO" id="GO:0019305">
    <property type="term" value="P:dTDP-rhamnose biosynthetic process"/>
    <property type="evidence" value="ECO:0007669"/>
    <property type="project" value="UniProtKB-UniRule"/>
</dbReference>
<dbReference type="AlphaFoldDB" id="A0A6N6RK98"/>
<feature type="binding site" evidence="6">
    <location>
        <position position="143"/>
    </location>
    <ligand>
        <name>substrate</name>
    </ligand>
</feature>
<dbReference type="GO" id="GO:0005829">
    <property type="term" value="C:cytosol"/>
    <property type="evidence" value="ECO:0007669"/>
    <property type="project" value="TreeGrafter"/>
</dbReference>
<dbReference type="SUPFAM" id="SSF51182">
    <property type="entry name" value="RmlC-like cupins"/>
    <property type="match status" value="1"/>
</dbReference>
<dbReference type="Pfam" id="PF00908">
    <property type="entry name" value="dTDP_sugar_isom"/>
    <property type="match status" value="1"/>
</dbReference>
<evidence type="ECO:0000256" key="1">
    <source>
        <dbReference type="ARBA" id="ARBA00001298"/>
    </source>
</evidence>
<proteinExistence type="inferred from homology"/>
<comment type="catalytic activity">
    <reaction evidence="1 8">
        <text>dTDP-4-dehydro-6-deoxy-alpha-D-glucose = dTDP-4-dehydro-beta-L-rhamnose</text>
        <dbReference type="Rhea" id="RHEA:16969"/>
        <dbReference type="ChEBI" id="CHEBI:57649"/>
        <dbReference type="ChEBI" id="CHEBI:62830"/>
        <dbReference type="EC" id="5.1.3.13"/>
    </reaction>
</comment>
<dbReference type="InterPro" id="IPR014710">
    <property type="entry name" value="RmlC-like_jellyroll"/>
</dbReference>
<dbReference type="EC" id="5.1.3.13" evidence="3 8"/>
<keyword evidence="8 9" id="KW-0413">Isomerase</keyword>
<comment type="caution">
    <text evidence="9">The sequence shown here is derived from an EMBL/GenBank/DDBJ whole genome shotgun (WGS) entry which is preliminary data.</text>
</comment>
<reference evidence="9 10" key="1">
    <citation type="submission" date="2019-09" db="EMBL/GenBank/DDBJ databases">
        <title>Genomes of family Cryomorphaceae.</title>
        <authorList>
            <person name="Bowman J.P."/>
        </authorList>
    </citation>
    <scope>NUCLEOTIDE SEQUENCE [LARGE SCALE GENOMIC DNA]</scope>
    <source>
        <strain evidence="9 10">LMG 25704</strain>
    </source>
</reference>
<dbReference type="UniPathway" id="UPA00124"/>
<dbReference type="GO" id="GO:0000271">
    <property type="term" value="P:polysaccharide biosynthetic process"/>
    <property type="evidence" value="ECO:0007669"/>
    <property type="project" value="TreeGrafter"/>
</dbReference>
<feature type="binding site" evidence="6">
    <location>
        <begin position="47"/>
        <end position="49"/>
    </location>
    <ligand>
        <name>substrate</name>
    </ligand>
</feature>
<comment type="similarity">
    <text evidence="8">Belongs to the dTDP-4-dehydrorhamnose 3,5-epimerase family.</text>
</comment>
<feature type="site" description="Participates in a stacking interaction with the thymidine ring of dTDP-4-oxo-6-deoxyglucose" evidence="7">
    <location>
        <position position="138"/>
    </location>
</feature>
<feature type="binding site" evidence="6">
    <location>
        <position position="59"/>
    </location>
    <ligand>
        <name>substrate</name>
    </ligand>
</feature>
<dbReference type="PANTHER" id="PTHR21047">
    <property type="entry name" value="DTDP-6-DEOXY-D-GLUCOSE-3,5 EPIMERASE"/>
    <property type="match status" value="1"/>
</dbReference>
<evidence type="ECO:0000256" key="2">
    <source>
        <dbReference type="ARBA" id="ARBA00001997"/>
    </source>
</evidence>
<evidence type="ECO:0000256" key="5">
    <source>
        <dbReference type="PIRSR" id="PIRSR600888-1"/>
    </source>
</evidence>
<evidence type="ECO:0000256" key="4">
    <source>
        <dbReference type="ARBA" id="ARBA00019595"/>
    </source>
</evidence>
<dbReference type="InterPro" id="IPR000888">
    <property type="entry name" value="RmlC-like"/>
</dbReference>
<dbReference type="InterPro" id="IPR011051">
    <property type="entry name" value="RmlC_Cupin_sf"/>
</dbReference>
<comment type="function">
    <text evidence="2 8">Catalyzes the epimerization of the C3' and C5'positions of dTDP-6-deoxy-D-xylo-4-hexulose, forming dTDP-6-deoxy-L-lyxo-4-hexulose.</text>
</comment>
<evidence type="ECO:0000256" key="6">
    <source>
        <dbReference type="PIRSR" id="PIRSR600888-2"/>
    </source>
</evidence>
<comment type="pathway">
    <text evidence="8">Carbohydrate biosynthesis; dTDP-L-rhamnose biosynthesis.</text>
</comment>
<feature type="binding site" evidence="6">
    <location>
        <position position="23"/>
    </location>
    <ligand>
        <name>substrate</name>
    </ligand>
</feature>
<sequence>MKVLSEPLKDCFLLEPTVFGDHRGYFFESFNDVLFEQLTGQNSHFVQDNQSKSSRGVLRGIHMQKGGAAQAKLVRVVAGAVWDVAVDLRPSSPTYKQWFGVELTAENHRMLYVPRGFGHGFVTLEDDTIFTYKCDNHYSVADEIGLMYNDAAIGIQWPIEGMDIKLSEKDGRLMSISELEPHLK</sequence>
<evidence type="ECO:0000313" key="9">
    <source>
        <dbReference type="EMBL" id="KAB2814308.1"/>
    </source>
</evidence>
<feature type="binding site" evidence="6">
    <location>
        <position position="72"/>
    </location>
    <ligand>
        <name>substrate</name>
    </ligand>
</feature>
<keyword evidence="10" id="KW-1185">Reference proteome</keyword>
<dbReference type="Gene3D" id="2.60.120.10">
    <property type="entry name" value="Jelly Rolls"/>
    <property type="match status" value="1"/>
</dbReference>
<dbReference type="GO" id="GO:0008830">
    <property type="term" value="F:dTDP-4-dehydrorhamnose 3,5-epimerase activity"/>
    <property type="evidence" value="ECO:0007669"/>
    <property type="project" value="UniProtKB-UniRule"/>
</dbReference>
<feature type="binding site" evidence="6">
    <location>
        <position position="119"/>
    </location>
    <ligand>
        <name>substrate</name>
    </ligand>
</feature>
<dbReference type="RefSeq" id="WP_151665889.1">
    <property type="nucleotide sequence ID" value="NZ_WBVO01000001.1"/>
</dbReference>
<feature type="binding site" evidence="6">
    <location>
        <position position="28"/>
    </location>
    <ligand>
        <name>substrate</name>
    </ligand>
</feature>
<feature type="binding site" evidence="6">
    <location>
        <position position="165"/>
    </location>
    <ligand>
        <name>substrate</name>
    </ligand>
</feature>
<dbReference type="EMBL" id="WBVO01000001">
    <property type="protein sequence ID" value="KAB2814308.1"/>
    <property type="molecule type" value="Genomic_DNA"/>
</dbReference>
<evidence type="ECO:0000256" key="8">
    <source>
        <dbReference type="RuleBase" id="RU364069"/>
    </source>
</evidence>
<dbReference type="PANTHER" id="PTHR21047:SF2">
    <property type="entry name" value="THYMIDINE DIPHOSPHO-4-KETO-RHAMNOSE 3,5-EPIMERASE"/>
    <property type="match status" value="1"/>
</dbReference>
<evidence type="ECO:0000256" key="7">
    <source>
        <dbReference type="PIRSR" id="PIRSR600888-3"/>
    </source>
</evidence>
<dbReference type="Proteomes" id="UP000468650">
    <property type="component" value="Unassembled WGS sequence"/>
</dbReference>
<protein>
    <recommendedName>
        <fullName evidence="4 8">dTDP-4-dehydrorhamnose 3,5-epimerase</fullName>
        <ecNumber evidence="3 8">5.1.3.13</ecNumber>
    </recommendedName>
    <alternativeName>
        <fullName evidence="8">Thymidine diphospho-4-keto-rhamnose 3,5-epimerase</fullName>
    </alternativeName>
</protein>
<evidence type="ECO:0000256" key="3">
    <source>
        <dbReference type="ARBA" id="ARBA00012098"/>
    </source>
</evidence>
<name>A0A6N6RK98_9FLAO</name>
<feature type="active site" description="Proton acceptor" evidence="5">
    <location>
        <position position="62"/>
    </location>
</feature>
<accession>A0A6N6RK98</accession>
<gene>
    <name evidence="9" type="primary">rfbC</name>
    <name evidence="9" type="ORF">F8C67_00835</name>
</gene>
<feature type="active site" description="Proton donor" evidence="5">
    <location>
        <position position="132"/>
    </location>
</feature>